<evidence type="ECO:0008006" key="4">
    <source>
        <dbReference type="Google" id="ProtNLM"/>
    </source>
</evidence>
<feature type="transmembrane region" description="Helical" evidence="1">
    <location>
        <begin position="230"/>
        <end position="252"/>
    </location>
</feature>
<dbReference type="AlphaFoldDB" id="A0A432WTJ2"/>
<feature type="transmembrane region" description="Helical" evidence="1">
    <location>
        <begin position="191"/>
        <end position="218"/>
    </location>
</feature>
<keyword evidence="1" id="KW-0472">Membrane</keyword>
<gene>
    <name evidence="2" type="ORF">CWE15_11520</name>
</gene>
<feature type="transmembrane region" description="Helical" evidence="1">
    <location>
        <begin position="116"/>
        <end position="135"/>
    </location>
</feature>
<evidence type="ECO:0000313" key="2">
    <source>
        <dbReference type="EMBL" id="RUO37095.1"/>
    </source>
</evidence>
<feature type="transmembrane region" description="Helical" evidence="1">
    <location>
        <begin position="366"/>
        <end position="385"/>
    </location>
</feature>
<feature type="transmembrane region" description="Helical" evidence="1">
    <location>
        <begin position="167"/>
        <end position="184"/>
    </location>
</feature>
<dbReference type="EMBL" id="PIPQ01000014">
    <property type="protein sequence ID" value="RUO37095.1"/>
    <property type="molecule type" value="Genomic_DNA"/>
</dbReference>
<reference evidence="2 3" key="1">
    <citation type="journal article" date="2011" name="Front. Microbiol.">
        <title>Genomic signatures of strain selection and enhancement in Bacillus atrophaeus var. globigii, a historical biowarfare simulant.</title>
        <authorList>
            <person name="Gibbons H.S."/>
            <person name="Broomall S.M."/>
            <person name="McNew L.A."/>
            <person name="Daligault H."/>
            <person name="Chapman C."/>
            <person name="Bruce D."/>
            <person name="Karavis M."/>
            <person name="Krepps M."/>
            <person name="McGregor P.A."/>
            <person name="Hong C."/>
            <person name="Park K.H."/>
            <person name="Akmal A."/>
            <person name="Feldman A."/>
            <person name="Lin J.S."/>
            <person name="Chang W.E."/>
            <person name="Higgs B.W."/>
            <person name="Demirev P."/>
            <person name="Lindquist J."/>
            <person name="Liem A."/>
            <person name="Fochler E."/>
            <person name="Read T.D."/>
            <person name="Tapia R."/>
            <person name="Johnson S."/>
            <person name="Bishop-Lilly K.A."/>
            <person name="Detter C."/>
            <person name="Han C."/>
            <person name="Sozhamannan S."/>
            <person name="Rosenzweig C.N."/>
            <person name="Skowronski E.W."/>
        </authorList>
    </citation>
    <scope>NUCLEOTIDE SEQUENCE [LARGE SCALE GENOMIC DNA]</scope>
    <source>
        <strain evidence="2 3">AIT1</strain>
    </source>
</reference>
<name>A0A432WTJ2_9GAMM</name>
<keyword evidence="1" id="KW-1133">Transmembrane helix</keyword>
<evidence type="ECO:0000256" key="1">
    <source>
        <dbReference type="SAM" id="Phobius"/>
    </source>
</evidence>
<sequence>MELQWQKEERNDLCFKLALFCIVPFLAFLYSFVRLNTRSSHIILFICACLYAIAMSPDLTKGIDSVYYVNEFNRVKDLDSYYIKDLYFNYFSKNEYVKDLYAYTTLYVISRFTDNYHWMFLAFVVLPAIFCLKVLRYTTVNYKFSLLSVCILVIFISRYNMFSINGVRFIAATWLSIYLIVEFYRSNNYRYLILLPIIYFIHHSTLYVFFLFGLASFSKVFVSVNNKNKLIFAIFTSYFLGSYATEILYVFVDYLPSNVQQMVGRYTDASYMEFIHKDNITNSWQRRGEFAVRMYINLLVLTLIYYYDTIYPTNDNFIKRVFAFVVISLFMNNIFASIPAFGIRYLGYLIPFVVICIANANRTKFINTLLLLSPFVFFINAYVLFGYMRSTHSPSILYEPLPLFIYKYLLIP</sequence>
<feature type="transmembrane region" description="Helical" evidence="1">
    <location>
        <begin position="317"/>
        <end position="335"/>
    </location>
</feature>
<protein>
    <recommendedName>
        <fullName evidence="4">EpsG family protein</fullName>
    </recommendedName>
</protein>
<feature type="transmembrane region" description="Helical" evidence="1">
    <location>
        <begin position="15"/>
        <end position="33"/>
    </location>
</feature>
<keyword evidence="3" id="KW-1185">Reference proteome</keyword>
<dbReference type="Proteomes" id="UP000286976">
    <property type="component" value="Unassembled WGS sequence"/>
</dbReference>
<feature type="transmembrane region" description="Helical" evidence="1">
    <location>
        <begin position="142"/>
        <end position="161"/>
    </location>
</feature>
<organism evidence="2 3">
    <name type="scientific">Aliidiomarina taiwanensis</name>
    <dbReference type="NCBI Taxonomy" id="946228"/>
    <lineage>
        <taxon>Bacteria</taxon>
        <taxon>Pseudomonadati</taxon>
        <taxon>Pseudomonadota</taxon>
        <taxon>Gammaproteobacteria</taxon>
        <taxon>Alteromonadales</taxon>
        <taxon>Idiomarinaceae</taxon>
        <taxon>Aliidiomarina</taxon>
    </lineage>
</organism>
<accession>A0A432WTJ2</accession>
<comment type="caution">
    <text evidence="2">The sequence shown here is derived from an EMBL/GenBank/DDBJ whole genome shotgun (WGS) entry which is preliminary data.</text>
</comment>
<evidence type="ECO:0000313" key="3">
    <source>
        <dbReference type="Proteomes" id="UP000286976"/>
    </source>
</evidence>
<proteinExistence type="predicted"/>
<keyword evidence="1" id="KW-0812">Transmembrane</keyword>
<feature type="transmembrane region" description="Helical" evidence="1">
    <location>
        <begin position="294"/>
        <end position="311"/>
    </location>
</feature>